<dbReference type="Gene3D" id="1.25.40.10">
    <property type="entry name" value="Tetratricopeptide repeat domain"/>
    <property type="match status" value="1"/>
</dbReference>
<comment type="caution">
    <text evidence="2">The sequence shown here is derived from an EMBL/GenBank/DDBJ whole genome shotgun (WGS) entry which is preliminary data.</text>
</comment>
<dbReference type="Proteomes" id="UP001247805">
    <property type="component" value="Unassembled WGS sequence"/>
</dbReference>
<keyword evidence="1" id="KW-0802">TPR repeat</keyword>
<sequence>MIKAISLGAGNASLFAQLGYLNMQLDSPMSAVAAYQQALMLAPQDSNIKQGLLFALIRSKQFVPAKSLLEQILADKPNDAALWLQRANLAIESKDQHTAIASMEVAMRLGDDNPSTKQLAAQVHLKLHNYPRALVLLEELIDTAQLAMPAFQTLMNWLIREKSGNMLSHSLLAYKKVPLHTNSHTLVTTEANCCIIRAC</sequence>
<dbReference type="InterPro" id="IPR019734">
    <property type="entry name" value="TPR_rpt"/>
</dbReference>
<dbReference type="RefSeq" id="WP_316027193.1">
    <property type="nucleotide sequence ID" value="NZ_JAWDIO010000002.1"/>
</dbReference>
<keyword evidence="3" id="KW-1185">Reference proteome</keyword>
<proteinExistence type="predicted"/>
<accession>A0ABU3T0F3</accession>
<dbReference type="InterPro" id="IPR011990">
    <property type="entry name" value="TPR-like_helical_dom_sf"/>
</dbReference>
<evidence type="ECO:0000313" key="3">
    <source>
        <dbReference type="Proteomes" id="UP001247805"/>
    </source>
</evidence>
<evidence type="ECO:0000313" key="2">
    <source>
        <dbReference type="EMBL" id="MDU0355662.1"/>
    </source>
</evidence>
<evidence type="ECO:0000256" key="1">
    <source>
        <dbReference type="PROSITE-ProRule" id="PRU00339"/>
    </source>
</evidence>
<protein>
    <submittedName>
        <fullName evidence="2">Tetratricopeptide repeat protein</fullName>
    </submittedName>
</protein>
<dbReference type="Pfam" id="PF14559">
    <property type="entry name" value="TPR_19"/>
    <property type="match status" value="1"/>
</dbReference>
<gene>
    <name evidence="2" type="ORF">RS130_18835</name>
</gene>
<dbReference type="SUPFAM" id="SSF48452">
    <property type="entry name" value="TPR-like"/>
    <property type="match status" value="1"/>
</dbReference>
<dbReference type="PROSITE" id="PS50005">
    <property type="entry name" value="TPR"/>
    <property type="match status" value="1"/>
</dbReference>
<reference evidence="2 3" key="1">
    <citation type="submission" date="2023-10" db="EMBL/GenBank/DDBJ databases">
        <title>Glaciecola aquimarina strain GGW-M5 nov., isolated from a coastal seawater.</title>
        <authorList>
            <person name="Bayburt H."/>
            <person name="Kim J.M."/>
            <person name="Choi B.J."/>
            <person name="Jeon C.O."/>
        </authorList>
    </citation>
    <scope>NUCLEOTIDE SEQUENCE [LARGE SCALE GENOMIC DNA]</scope>
    <source>
        <strain evidence="2 3">KCTC 32108</strain>
    </source>
</reference>
<dbReference type="EMBL" id="JAWDIO010000002">
    <property type="protein sequence ID" value="MDU0355662.1"/>
    <property type="molecule type" value="Genomic_DNA"/>
</dbReference>
<feature type="repeat" description="TPR" evidence="1">
    <location>
        <begin position="12"/>
        <end position="45"/>
    </location>
</feature>
<organism evidence="2 3">
    <name type="scientific">Paraglaciecola aquimarina</name>
    <dbReference type="NCBI Taxonomy" id="1235557"/>
    <lineage>
        <taxon>Bacteria</taxon>
        <taxon>Pseudomonadati</taxon>
        <taxon>Pseudomonadota</taxon>
        <taxon>Gammaproteobacteria</taxon>
        <taxon>Alteromonadales</taxon>
        <taxon>Alteromonadaceae</taxon>
        <taxon>Paraglaciecola</taxon>
    </lineage>
</organism>
<name>A0ABU3T0F3_9ALTE</name>